<dbReference type="CDD" id="cd03048">
    <property type="entry name" value="GST_N_Ure2p_like"/>
    <property type="match status" value="1"/>
</dbReference>
<comment type="similarity">
    <text evidence="1 2">Belongs to the GST superfamily.</text>
</comment>
<dbReference type="PANTHER" id="PTHR44051:SF3">
    <property type="entry name" value="TRANSCRIPTIONAL REGULATOR URE2"/>
    <property type="match status" value="1"/>
</dbReference>
<dbReference type="InterPro" id="IPR036282">
    <property type="entry name" value="Glutathione-S-Trfase_C_sf"/>
</dbReference>
<dbReference type="Proteomes" id="UP000194127">
    <property type="component" value="Unassembled WGS sequence"/>
</dbReference>
<dbReference type="OrthoDB" id="422574at2759"/>
<accession>A0A1X6MTL3</accession>
<dbReference type="SFLD" id="SFLDS00019">
    <property type="entry name" value="Glutathione_Transferase_(cytos"/>
    <property type="match status" value="1"/>
</dbReference>
<keyword evidence="6" id="KW-1185">Reference proteome</keyword>
<protein>
    <recommendedName>
        <fullName evidence="7">Glutathione S-transferase C-terminal-like protein</fullName>
    </recommendedName>
</protein>
<evidence type="ECO:0000256" key="2">
    <source>
        <dbReference type="RuleBase" id="RU003494"/>
    </source>
</evidence>
<gene>
    <name evidence="5" type="ORF">POSPLADRAFT_1150583</name>
</gene>
<evidence type="ECO:0000256" key="1">
    <source>
        <dbReference type="ARBA" id="ARBA00007409"/>
    </source>
</evidence>
<dbReference type="PANTHER" id="PTHR44051">
    <property type="entry name" value="GLUTATHIONE S-TRANSFERASE-RELATED"/>
    <property type="match status" value="1"/>
</dbReference>
<evidence type="ECO:0000313" key="6">
    <source>
        <dbReference type="Proteomes" id="UP000194127"/>
    </source>
</evidence>
<dbReference type="InterPro" id="IPR010987">
    <property type="entry name" value="Glutathione-S-Trfase_C-like"/>
</dbReference>
<evidence type="ECO:0000259" key="4">
    <source>
        <dbReference type="PROSITE" id="PS50405"/>
    </source>
</evidence>
<dbReference type="PROSITE" id="PS50405">
    <property type="entry name" value="GST_CTER"/>
    <property type="match status" value="1"/>
</dbReference>
<dbReference type="EMBL" id="KZ110602">
    <property type="protein sequence ID" value="OSX59600.1"/>
    <property type="molecule type" value="Genomic_DNA"/>
</dbReference>
<dbReference type="SFLD" id="SFLDG00358">
    <property type="entry name" value="Main_(cytGST)"/>
    <property type="match status" value="1"/>
</dbReference>
<sequence>MSHGKHFTLYTNELKVAVVLEAFGLTYETVTLDFSKQEQKSPQYTRYNPNGRIPTLIDHKNGDFVVWESNAILVYLADNYDTDHKFSVVEPDEKITQLQWLFFQASVKGKHPYYGQGGWFRRSHPEKVPSALERYQKEALRILSMLESVLSKQEWLVRNKCTIADLSFVAWNIAGFALLIHDYKEFNLEKDFPAVHRWHTAMLTMEPVREAHAKYHAIIARAADGEYKCPSRRLA</sequence>
<dbReference type="InterPro" id="IPR004046">
    <property type="entry name" value="GST_C"/>
</dbReference>
<proteinExistence type="inferred from homology"/>
<dbReference type="Gene3D" id="1.20.1050.130">
    <property type="match status" value="1"/>
</dbReference>
<dbReference type="GeneID" id="36331383"/>
<organism evidence="5 6">
    <name type="scientific">Postia placenta MAD-698-R-SB12</name>
    <dbReference type="NCBI Taxonomy" id="670580"/>
    <lineage>
        <taxon>Eukaryota</taxon>
        <taxon>Fungi</taxon>
        <taxon>Dikarya</taxon>
        <taxon>Basidiomycota</taxon>
        <taxon>Agaricomycotina</taxon>
        <taxon>Agaricomycetes</taxon>
        <taxon>Polyporales</taxon>
        <taxon>Adustoporiaceae</taxon>
        <taxon>Rhodonia</taxon>
    </lineage>
</organism>
<dbReference type="Pfam" id="PF02798">
    <property type="entry name" value="GST_N"/>
    <property type="match status" value="1"/>
</dbReference>
<evidence type="ECO:0008006" key="7">
    <source>
        <dbReference type="Google" id="ProtNLM"/>
    </source>
</evidence>
<dbReference type="AlphaFoldDB" id="A0A1X6MTL3"/>
<dbReference type="InterPro" id="IPR004045">
    <property type="entry name" value="Glutathione_S-Trfase_N"/>
</dbReference>
<name>A0A1X6MTL3_9APHY</name>
<feature type="domain" description="GST N-terminal" evidence="3">
    <location>
        <begin position="1"/>
        <end position="84"/>
    </location>
</feature>
<dbReference type="RefSeq" id="XP_024336394.1">
    <property type="nucleotide sequence ID" value="XM_024486434.1"/>
</dbReference>
<reference evidence="5 6" key="1">
    <citation type="submission" date="2017-04" db="EMBL/GenBank/DDBJ databases">
        <title>Genome Sequence of the Model Brown-Rot Fungus Postia placenta SB12.</title>
        <authorList>
            <consortium name="DOE Joint Genome Institute"/>
            <person name="Gaskell J."/>
            <person name="Kersten P."/>
            <person name="Larrondo L.F."/>
            <person name="Canessa P."/>
            <person name="Martinez D."/>
            <person name="Hibbett D."/>
            <person name="Schmoll M."/>
            <person name="Kubicek C.P."/>
            <person name="Martinez A.T."/>
            <person name="Yadav J."/>
            <person name="Master E."/>
            <person name="Magnuson J.K."/>
            <person name="James T."/>
            <person name="Yaver D."/>
            <person name="Berka R."/>
            <person name="Labutti K."/>
            <person name="Lipzen A."/>
            <person name="Aerts A."/>
            <person name="Barry K."/>
            <person name="Henrissat B."/>
            <person name="Blanchette R."/>
            <person name="Grigoriev I."/>
            <person name="Cullen D."/>
        </authorList>
    </citation>
    <scope>NUCLEOTIDE SEQUENCE [LARGE SCALE GENOMIC DNA]</scope>
    <source>
        <strain evidence="5 6">MAD-698-R-SB12</strain>
    </source>
</reference>
<dbReference type="InterPro" id="IPR036249">
    <property type="entry name" value="Thioredoxin-like_sf"/>
</dbReference>
<dbReference type="SFLD" id="SFLDG01151">
    <property type="entry name" value="Main.2:_Nu-like"/>
    <property type="match status" value="1"/>
</dbReference>
<dbReference type="PROSITE" id="PS50404">
    <property type="entry name" value="GST_NTER"/>
    <property type="match status" value="1"/>
</dbReference>
<dbReference type="Pfam" id="PF00043">
    <property type="entry name" value="GST_C"/>
    <property type="match status" value="1"/>
</dbReference>
<dbReference type="SUPFAM" id="SSF47616">
    <property type="entry name" value="GST C-terminal domain-like"/>
    <property type="match status" value="1"/>
</dbReference>
<evidence type="ECO:0000259" key="3">
    <source>
        <dbReference type="PROSITE" id="PS50404"/>
    </source>
</evidence>
<feature type="domain" description="GST C-terminal" evidence="4">
    <location>
        <begin position="90"/>
        <end position="231"/>
    </location>
</feature>
<dbReference type="SUPFAM" id="SSF52833">
    <property type="entry name" value="Thioredoxin-like"/>
    <property type="match status" value="1"/>
</dbReference>
<dbReference type="InterPro" id="IPR040079">
    <property type="entry name" value="Glutathione_S-Trfase"/>
</dbReference>
<dbReference type="STRING" id="670580.A0A1X6MTL3"/>
<evidence type="ECO:0000313" key="5">
    <source>
        <dbReference type="EMBL" id="OSX59600.1"/>
    </source>
</evidence>